<accession>A0A1H3PQ99</accession>
<feature type="DNA-binding region" description="H-T-H motif" evidence="4">
    <location>
        <begin position="38"/>
        <end position="57"/>
    </location>
</feature>
<evidence type="ECO:0000256" key="4">
    <source>
        <dbReference type="PROSITE-ProRule" id="PRU00335"/>
    </source>
</evidence>
<reference evidence="6 7" key="1">
    <citation type="submission" date="2016-10" db="EMBL/GenBank/DDBJ databases">
        <authorList>
            <person name="de Groot N.N."/>
        </authorList>
    </citation>
    <scope>NUCLEOTIDE SEQUENCE [LARGE SCALE GENOMIC DNA]</scope>
    <source>
        <strain evidence="6 7">CPCC 202699</strain>
    </source>
</reference>
<name>A0A1H3PQ99_9PSEU</name>
<dbReference type="STRING" id="589385.SAMN05421504_108346"/>
<dbReference type="Pfam" id="PF00440">
    <property type="entry name" value="TetR_N"/>
    <property type="match status" value="1"/>
</dbReference>
<evidence type="ECO:0000313" key="7">
    <source>
        <dbReference type="Proteomes" id="UP000199515"/>
    </source>
</evidence>
<keyword evidence="3" id="KW-0804">Transcription</keyword>
<dbReference type="InterPro" id="IPR001647">
    <property type="entry name" value="HTH_TetR"/>
</dbReference>
<evidence type="ECO:0000256" key="1">
    <source>
        <dbReference type="ARBA" id="ARBA00023015"/>
    </source>
</evidence>
<keyword evidence="1" id="KW-0805">Transcription regulation</keyword>
<feature type="domain" description="HTH tetR-type" evidence="5">
    <location>
        <begin position="15"/>
        <end position="75"/>
    </location>
</feature>
<dbReference type="Gene3D" id="1.10.10.60">
    <property type="entry name" value="Homeodomain-like"/>
    <property type="match status" value="1"/>
</dbReference>
<dbReference type="PROSITE" id="PS50977">
    <property type="entry name" value="HTH_TETR_2"/>
    <property type="match status" value="1"/>
</dbReference>
<dbReference type="PANTHER" id="PTHR30055">
    <property type="entry name" value="HTH-TYPE TRANSCRIPTIONAL REGULATOR RUTR"/>
    <property type="match status" value="1"/>
</dbReference>
<sequence>METHAAVGLRDRKKQETRDRLAHVATLLFIERGFENVTIAEIAAAADVSKMTVTNYFPRKEDLVFDAHENVVDSLAKTLRDRRPGESALRALHREFVGSLDANRPLNGLCTTGFAQLVHDSERLRARERELDEKREAALADALAAEAGATDPAPVLVAAQLAAAHRVLVHRGRALIRERTGRQAVRAELTELAESAFTLLEPALGGCYER</sequence>
<evidence type="ECO:0000256" key="3">
    <source>
        <dbReference type="ARBA" id="ARBA00023163"/>
    </source>
</evidence>
<keyword evidence="7" id="KW-1185">Reference proteome</keyword>
<organism evidence="6 7">
    <name type="scientific">Amycolatopsis xylanica</name>
    <dbReference type="NCBI Taxonomy" id="589385"/>
    <lineage>
        <taxon>Bacteria</taxon>
        <taxon>Bacillati</taxon>
        <taxon>Actinomycetota</taxon>
        <taxon>Actinomycetes</taxon>
        <taxon>Pseudonocardiales</taxon>
        <taxon>Pseudonocardiaceae</taxon>
        <taxon>Amycolatopsis</taxon>
    </lineage>
</organism>
<dbReference type="GO" id="GO:0003700">
    <property type="term" value="F:DNA-binding transcription factor activity"/>
    <property type="evidence" value="ECO:0007669"/>
    <property type="project" value="TreeGrafter"/>
</dbReference>
<dbReference type="PRINTS" id="PR00455">
    <property type="entry name" value="HTHTETR"/>
</dbReference>
<proteinExistence type="predicted"/>
<dbReference type="PANTHER" id="PTHR30055:SF234">
    <property type="entry name" value="HTH-TYPE TRANSCRIPTIONAL REGULATOR BETI"/>
    <property type="match status" value="1"/>
</dbReference>
<dbReference type="GO" id="GO:0000976">
    <property type="term" value="F:transcription cis-regulatory region binding"/>
    <property type="evidence" value="ECO:0007669"/>
    <property type="project" value="TreeGrafter"/>
</dbReference>
<evidence type="ECO:0000313" key="6">
    <source>
        <dbReference type="EMBL" id="SDZ03163.1"/>
    </source>
</evidence>
<evidence type="ECO:0000256" key="2">
    <source>
        <dbReference type="ARBA" id="ARBA00023125"/>
    </source>
</evidence>
<dbReference type="EMBL" id="FNON01000008">
    <property type="protein sequence ID" value="SDZ03163.1"/>
    <property type="molecule type" value="Genomic_DNA"/>
</dbReference>
<dbReference type="Proteomes" id="UP000199515">
    <property type="component" value="Unassembled WGS sequence"/>
</dbReference>
<keyword evidence="2 4" id="KW-0238">DNA-binding</keyword>
<gene>
    <name evidence="6" type="ORF">SAMN05421504_108346</name>
</gene>
<dbReference type="InterPro" id="IPR050109">
    <property type="entry name" value="HTH-type_TetR-like_transc_reg"/>
</dbReference>
<protein>
    <submittedName>
        <fullName evidence="6">DNA-binding transcriptional regulator, AcrR family</fullName>
    </submittedName>
</protein>
<dbReference type="AlphaFoldDB" id="A0A1H3PQ99"/>
<dbReference type="SUPFAM" id="SSF46689">
    <property type="entry name" value="Homeodomain-like"/>
    <property type="match status" value="1"/>
</dbReference>
<dbReference type="InterPro" id="IPR009057">
    <property type="entry name" value="Homeodomain-like_sf"/>
</dbReference>
<dbReference type="Gene3D" id="1.10.357.10">
    <property type="entry name" value="Tetracycline Repressor, domain 2"/>
    <property type="match status" value="1"/>
</dbReference>
<dbReference type="RefSeq" id="WP_091295950.1">
    <property type="nucleotide sequence ID" value="NZ_FNON01000008.1"/>
</dbReference>
<dbReference type="OrthoDB" id="155497at2"/>
<evidence type="ECO:0000259" key="5">
    <source>
        <dbReference type="PROSITE" id="PS50977"/>
    </source>
</evidence>